<evidence type="ECO:0000256" key="1">
    <source>
        <dbReference type="ARBA" id="ARBA00022670"/>
    </source>
</evidence>
<keyword evidence="1" id="KW-0645">Protease</keyword>
<dbReference type="EMBL" id="VUMZ01000004">
    <property type="protein sequence ID" value="MST51895.1"/>
    <property type="molecule type" value="Genomic_DNA"/>
</dbReference>
<comment type="caution">
    <text evidence="7">The sequence shown here is derived from an EMBL/GenBank/DDBJ whole genome shotgun (WGS) entry which is preliminary data.</text>
</comment>
<sequence>MTESLFLIRSFQWRHVTVVEIKNDIRCIKLILPNGKVVDVLSPVLGEICKWLQNETTKPESGGYIVGYQHTSTGNISLEAVSHPYLMDIKNRVRFDIRDPRHQLFLRKARRNKSYYMGVWHTHPQEVPVPSDIDWNDWNETMRSDTTGCQFVFFIIAGTKEWRVWAGALENGIIHELMECEKNTEGIYLKDETNEEFC</sequence>
<protein>
    <recommendedName>
        <fullName evidence="6">JAB domain-containing protein</fullName>
    </recommendedName>
</protein>
<keyword evidence="8" id="KW-1185">Reference proteome</keyword>
<evidence type="ECO:0000259" key="6">
    <source>
        <dbReference type="Pfam" id="PF14464"/>
    </source>
</evidence>
<proteinExistence type="predicted"/>
<organism evidence="7 8">
    <name type="scientific">Hornefia butyriciproducens</name>
    <dbReference type="NCBI Taxonomy" id="2652293"/>
    <lineage>
        <taxon>Bacteria</taxon>
        <taxon>Bacillati</taxon>
        <taxon>Bacillota</taxon>
        <taxon>Clostridia</taxon>
        <taxon>Peptostreptococcales</taxon>
        <taxon>Anaerovoracaceae</taxon>
        <taxon>Hornefia</taxon>
    </lineage>
</organism>
<accession>A0A6L5Y5Z8</accession>
<dbReference type="Proteomes" id="UP000474676">
    <property type="component" value="Unassembled WGS sequence"/>
</dbReference>
<evidence type="ECO:0000256" key="5">
    <source>
        <dbReference type="ARBA" id="ARBA00023049"/>
    </source>
</evidence>
<dbReference type="GO" id="GO:0008237">
    <property type="term" value="F:metallopeptidase activity"/>
    <property type="evidence" value="ECO:0007669"/>
    <property type="project" value="UniProtKB-KW"/>
</dbReference>
<keyword evidence="5" id="KW-0482">Metalloprotease</keyword>
<dbReference type="GO" id="GO:0046872">
    <property type="term" value="F:metal ion binding"/>
    <property type="evidence" value="ECO:0007669"/>
    <property type="project" value="UniProtKB-KW"/>
</dbReference>
<keyword evidence="2" id="KW-0479">Metal-binding</keyword>
<evidence type="ECO:0000256" key="3">
    <source>
        <dbReference type="ARBA" id="ARBA00022801"/>
    </source>
</evidence>
<name>A0A6L5Y5Z8_9FIRM</name>
<gene>
    <name evidence="7" type="ORF">FYJ64_06145</name>
</gene>
<evidence type="ECO:0000313" key="7">
    <source>
        <dbReference type="EMBL" id="MST51895.1"/>
    </source>
</evidence>
<keyword evidence="3" id="KW-0378">Hydrolase</keyword>
<evidence type="ECO:0000256" key="4">
    <source>
        <dbReference type="ARBA" id="ARBA00022833"/>
    </source>
</evidence>
<feature type="domain" description="JAB" evidence="6">
    <location>
        <begin position="54"/>
        <end position="165"/>
    </location>
</feature>
<dbReference type="AlphaFoldDB" id="A0A6L5Y5Z8"/>
<evidence type="ECO:0000313" key="8">
    <source>
        <dbReference type="Proteomes" id="UP000474676"/>
    </source>
</evidence>
<dbReference type="GO" id="GO:0006508">
    <property type="term" value="P:proteolysis"/>
    <property type="evidence" value="ECO:0007669"/>
    <property type="project" value="UniProtKB-KW"/>
</dbReference>
<dbReference type="Pfam" id="PF14464">
    <property type="entry name" value="Prok-JAB"/>
    <property type="match status" value="1"/>
</dbReference>
<reference evidence="7 8" key="1">
    <citation type="submission" date="2019-08" db="EMBL/GenBank/DDBJ databases">
        <title>In-depth cultivation of the pig gut microbiome towards novel bacterial diversity and tailored functional studies.</title>
        <authorList>
            <person name="Wylensek D."/>
            <person name="Hitch T.C.A."/>
            <person name="Clavel T."/>
        </authorList>
    </citation>
    <scope>NUCLEOTIDE SEQUENCE [LARGE SCALE GENOMIC DNA]</scope>
    <source>
        <strain evidence="7 8">WCA-MUC-591-APC-3H</strain>
    </source>
</reference>
<dbReference type="InterPro" id="IPR028090">
    <property type="entry name" value="JAB_dom_prok"/>
</dbReference>
<evidence type="ECO:0000256" key="2">
    <source>
        <dbReference type="ARBA" id="ARBA00022723"/>
    </source>
</evidence>
<keyword evidence="4" id="KW-0862">Zinc</keyword>
<dbReference type="SUPFAM" id="SSF102712">
    <property type="entry name" value="JAB1/MPN domain"/>
    <property type="match status" value="1"/>
</dbReference>
<dbReference type="Gene3D" id="3.40.140.10">
    <property type="entry name" value="Cytidine Deaminase, domain 2"/>
    <property type="match status" value="1"/>
</dbReference>